<gene>
    <name evidence="17" type="ORF">ABW99_10960</name>
</gene>
<evidence type="ECO:0000256" key="8">
    <source>
        <dbReference type="ARBA" id="ARBA00022989"/>
    </source>
</evidence>
<dbReference type="STRING" id="445709.ABW99_10960"/>
<dbReference type="Pfam" id="PF16491">
    <property type="entry name" value="Peptidase_M48_N"/>
    <property type="match status" value="1"/>
</dbReference>
<dbReference type="Pfam" id="PF01435">
    <property type="entry name" value="Peptidase_M48"/>
    <property type="match status" value="1"/>
</dbReference>
<keyword evidence="9 13" id="KW-0482">Metalloprotease</keyword>
<comment type="similarity">
    <text evidence="13">Belongs to the peptidase M48 family.</text>
</comment>
<evidence type="ECO:0000256" key="4">
    <source>
        <dbReference type="ARBA" id="ARBA00022723"/>
    </source>
</evidence>
<feature type="active site" evidence="11">
    <location>
        <position position="276"/>
    </location>
</feature>
<dbReference type="CDD" id="cd07343">
    <property type="entry name" value="M48A_Zmpste24p_like"/>
    <property type="match status" value="1"/>
</dbReference>
<feature type="transmembrane region" description="Helical" evidence="14">
    <location>
        <begin position="98"/>
        <end position="118"/>
    </location>
</feature>
<dbReference type="GO" id="GO:0004222">
    <property type="term" value="F:metalloendopeptidase activity"/>
    <property type="evidence" value="ECO:0007669"/>
    <property type="project" value="InterPro"/>
</dbReference>
<evidence type="ECO:0000256" key="11">
    <source>
        <dbReference type="PIRSR" id="PIRSR627057-1"/>
    </source>
</evidence>
<keyword evidence="4 12" id="KW-0479">Metal-binding</keyword>
<feature type="transmembrane region" description="Helical" evidence="14">
    <location>
        <begin position="67"/>
        <end position="86"/>
    </location>
</feature>
<dbReference type="KEGG" id="ptx:ABW99_10960"/>
<dbReference type="GO" id="GO:0071586">
    <property type="term" value="P:CAAX-box protein processing"/>
    <property type="evidence" value="ECO:0007669"/>
    <property type="project" value="InterPro"/>
</dbReference>
<feature type="transmembrane region" description="Helical" evidence="14">
    <location>
        <begin position="289"/>
        <end position="307"/>
    </location>
</feature>
<keyword evidence="7 12" id="KW-0862">Zinc</keyword>
<accession>A0A0G3ENK0</accession>
<dbReference type="EMBL" id="CP011568">
    <property type="protein sequence ID" value="AKJ68653.1"/>
    <property type="molecule type" value="Genomic_DNA"/>
</dbReference>
<dbReference type="FunFam" id="3.30.2010.10:FF:000002">
    <property type="entry name" value="CAAX prenyl protease"/>
    <property type="match status" value="1"/>
</dbReference>
<feature type="binding site" evidence="12">
    <location>
        <position position="357"/>
    </location>
    <ligand>
        <name>Zn(2+)</name>
        <dbReference type="ChEBI" id="CHEBI:29105"/>
        <note>catalytic</note>
    </ligand>
</feature>
<keyword evidence="6" id="KW-0256">Endoplasmic reticulum</keyword>
<dbReference type="Gene3D" id="3.30.2010.10">
    <property type="entry name" value="Metalloproteases ('zincins'), catalytic domain"/>
    <property type="match status" value="1"/>
</dbReference>
<evidence type="ECO:0000256" key="3">
    <source>
        <dbReference type="ARBA" id="ARBA00022692"/>
    </source>
</evidence>
<keyword evidence="18" id="KW-1185">Reference proteome</keyword>
<dbReference type="AlphaFoldDB" id="A0A0G3ENK0"/>
<organism evidence="17 18">
    <name type="scientific">Pandoraea thiooxydans</name>
    <dbReference type="NCBI Taxonomy" id="445709"/>
    <lineage>
        <taxon>Bacteria</taxon>
        <taxon>Pseudomonadati</taxon>
        <taxon>Pseudomonadota</taxon>
        <taxon>Betaproteobacteria</taxon>
        <taxon>Burkholderiales</taxon>
        <taxon>Burkholderiaceae</taxon>
        <taxon>Pandoraea</taxon>
    </lineage>
</organism>
<keyword evidence="5 13" id="KW-0378">Hydrolase</keyword>
<sequence>MFTYLFVFFLLAMVIVKLWLAVRQVRHVAQHRGAVPAQFASTIALSDHQRAADYTIARSRLGMWETLAQGALLLAWTLLGGLQWLHVGVIEWLGQGTLAQVVLVGAVLVISGIVDLPFAYIRQFVIEQRFGFNRMTLGLFIADLLKSAIVGLILGVPLLLAVLWLMTQAGQWWWFYAWVVWVAFNLVVLVLYPTVIAPLFNKFEPLNDEALKARIEALMKRCGFAAKGLFVMDGSRRSAHGNAYFTGFGAAKRIVFFDTLLSRLSPTEVEAVLAHELGHFKHRHVLKRIVVTFALSLVFLALLGWLSGRTWFYTQLGVMPSLTGSNAGLALVLFFLVLPVFGFFFSPLGSLSSRRHEFQADAFAAQQTGAADLVNALVKLYQDNASTLTPDPLYTAFYYSHPPASQRIDRLLSHA</sequence>
<feature type="binding site" evidence="12">
    <location>
        <position position="279"/>
    </location>
    <ligand>
        <name>Zn(2+)</name>
        <dbReference type="ChEBI" id="CHEBI:29105"/>
        <note>catalytic</note>
    </ligand>
</feature>
<feature type="transmembrane region" description="Helical" evidence="14">
    <location>
        <begin position="172"/>
        <end position="192"/>
    </location>
</feature>
<evidence type="ECO:0000256" key="14">
    <source>
        <dbReference type="SAM" id="Phobius"/>
    </source>
</evidence>
<evidence type="ECO:0000313" key="17">
    <source>
        <dbReference type="EMBL" id="AKJ68653.1"/>
    </source>
</evidence>
<feature type="domain" description="Peptidase M48" evidence="15">
    <location>
        <begin position="205"/>
        <end position="413"/>
    </location>
</feature>
<evidence type="ECO:0000256" key="5">
    <source>
        <dbReference type="ARBA" id="ARBA00022801"/>
    </source>
</evidence>
<dbReference type="RefSeq" id="WP_047214510.1">
    <property type="nucleotide sequence ID" value="NZ_CP011568.3"/>
</dbReference>
<evidence type="ECO:0000313" key="18">
    <source>
        <dbReference type="Proteomes" id="UP000036700"/>
    </source>
</evidence>
<proteinExistence type="inferred from homology"/>
<feature type="domain" description="CAAX prenyl protease 1 N-terminal" evidence="16">
    <location>
        <begin position="24"/>
        <end position="202"/>
    </location>
</feature>
<protein>
    <submittedName>
        <fullName evidence="17">Peptidase M48</fullName>
    </submittedName>
</protein>
<dbReference type="PANTHER" id="PTHR10120">
    <property type="entry name" value="CAAX PRENYL PROTEASE 1"/>
    <property type="match status" value="1"/>
</dbReference>
<evidence type="ECO:0000256" key="7">
    <source>
        <dbReference type="ARBA" id="ARBA00022833"/>
    </source>
</evidence>
<comment type="cofactor">
    <cofactor evidence="12 13">
        <name>Zn(2+)</name>
        <dbReference type="ChEBI" id="CHEBI:29105"/>
    </cofactor>
    <text evidence="12 13">Binds 1 zinc ion per subunit.</text>
</comment>
<dbReference type="GO" id="GO:0046872">
    <property type="term" value="F:metal ion binding"/>
    <property type="evidence" value="ECO:0007669"/>
    <property type="project" value="UniProtKB-KW"/>
</dbReference>
<feature type="transmembrane region" description="Helical" evidence="14">
    <location>
        <begin position="6"/>
        <end position="22"/>
    </location>
</feature>
<name>A0A0G3ENK0_9BURK</name>
<feature type="active site" description="Proton donor" evidence="11">
    <location>
        <position position="361"/>
    </location>
</feature>
<feature type="binding site" evidence="12">
    <location>
        <position position="275"/>
    </location>
    <ligand>
        <name>Zn(2+)</name>
        <dbReference type="ChEBI" id="CHEBI:29105"/>
        <note>catalytic</note>
    </ligand>
</feature>
<evidence type="ECO:0000256" key="6">
    <source>
        <dbReference type="ARBA" id="ARBA00022824"/>
    </source>
</evidence>
<dbReference type="InterPro" id="IPR001915">
    <property type="entry name" value="Peptidase_M48"/>
</dbReference>
<evidence type="ECO:0000256" key="13">
    <source>
        <dbReference type="RuleBase" id="RU003983"/>
    </source>
</evidence>
<reference evidence="18" key="1">
    <citation type="submission" date="2015-06" db="EMBL/GenBank/DDBJ databases">
        <authorList>
            <person name="Lim Y.L."/>
            <person name="Ee R."/>
            <person name="Yong D."/>
            <person name="How K.Y."/>
            <person name="Yin W.F."/>
            <person name="Chan K.G."/>
        </authorList>
    </citation>
    <scope>NUCLEOTIDE SEQUENCE [LARGE SCALE GENOMIC DNA]</scope>
    <source>
        <strain evidence="18">DSM 25325</strain>
    </source>
</reference>
<keyword evidence="8 14" id="KW-1133">Transmembrane helix</keyword>
<dbReference type="PATRIC" id="fig|445709.3.peg.2331"/>
<keyword evidence="2 13" id="KW-0645">Protease</keyword>
<evidence type="ECO:0000256" key="12">
    <source>
        <dbReference type="PIRSR" id="PIRSR627057-2"/>
    </source>
</evidence>
<comment type="subcellular location">
    <subcellularLocation>
        <location evidence="1">Endoplasmic reticulum membrane</location>
        <topology evidence="1">Multi-pass membrane protein</topology>
    </subcellularLocation>
</comment>
<keyword evidence="10 14" id="KW-0472">Membrane</keyword>
<evidence type="ECO:0000256" key="2">
    <source>
        <dbReference type="ARBA" id="ARBA00022670"/>
    </source>
</evidence>
<feature type="transmembrane region" description="Helical" evidence="14">
    <location>
        <begin position="327"/>
        <end position="345"/>
    </location>
</feature>
<dbReference type="OrthoDB" id="9781930at2"/>
<evidence type="ECO:0000256" key="10">
    <source>
        <dbReference type="ARBA" id="ARBA00023136"/>
    </source>
</evidence>
<evidence type="ECO:0000259" key="16">
    <source>
        <dbReference type="Pfam" id="PF16491"/>
    </source>
</evidence>
<evidence type="ECO:0000256" key="9">
    <source>
        <dbReference type="ARBA" id="ARBA00023049"/>
    </source>
</evidence>
<dbReference type="InterPro" id="IPR027057">
    <property type="entry name" value="CAXX_Prtase_1"/>
</dbReference>
<keyword evidence="3 14" id="KW-0812">Transmembrane</keyword>
<dbReference type="Proteomes" id="UP000036700">
    <property type="component" value="Chromosome"/>
</dbReference>
<dbReference type="InterPro" id="IPR032456">
    <property type="entry name" value="Peptidase_M48_N"/>
</dbReference>
<feature type="transmembrane region" description="Helical" evidence="14">
    <location>
        <begin position="139"/>
        <end position="166"/>
    </location>
</feature>
<evidence type="ECO:0000256" key="1">
    <source>
        <dbReference type="ARBA" id="ARBA00004477"/>
    </source>
</evidence>
<evidence type="ECO:0000259" key="15">
    <source>
        <dbReference type="Pfam" id="PF01435"/>
    </source>
</evidence>